<dbReference type="InterPro" id="IPR036322">
    <property type="entry name" value="WD40_repeat_dom_sf"/>
</dbReference>
<dbReference type="InterPro" id="IPR052414">
    <property type="entry name" value="U3_snoRNA-assoc_WDR"/>
</dbReference>
<evidence type="ECO:0000256" key="1">
    <source>
        <dbReference type="ARBA" id="ARBA00004123"/>
    </source>
</evidence>
<dbReference type="PROSITE" id="PS50082">
    <property type="entry name" value="WD_REPEATS_2"/>
    <property type="match status" value="2"/>
</dbReference>
<dbReference type="EMBL" id="VJMJ01000138">
    <property type="protein sequence ID" value="KAF0731903.1"/>
    <property type="molecule type" value="Genomic_DNA"/>
</dbReference>
<dbReference type="InterPro" id="IPR015943">
    <property type="entry name" value="WD40/YVTN_repeat-like_dom_sf"/>
</dbReference>
<dbReference type="PROSITE" id="PS50294">
    <property type="entry name" value="WD_REPEATS_REGION"/>
    <property type="match status" value="1"/>
</dbReference>
<organism evidence="7 8">
    <name type="scientific">Aphanomyces euteiches</name>
    <dbReference type="NCBI Taxonomy" id="100861"/>
    <lineage>
        <taxon>Eukaryota</taxon>
        <taxon>Sar</taxon>
        <taxon>Stramenopiles</taxon>
        <taxon>Oomycota</taxon>
        <taxon>Saprolegniomycetes</taxon>
        <taxon>Saprolegniales</taxon>
        <taxon>Verrucalvaceae</taxon>
        <taxon>Aphanomyces</taxon>
    </lineage>
</organism>
<dbReference type="InterPro" id="IPR007148">
    <property type="entry name" value="SSU_processome_Utp12"/>
</dbReference>
<comment type="caution">
    <text evidence="7">The sequence shown here is derived from an EMBL/GenBank/DDBJ whole genome shotgun (WGS) entry which is preliminary data.</text>
</comment>
<keyword evidence="4" id="KW-0853">WD repeat</keyword>
<evidence type="ECO:0000256" key="5">
    <source>
        <dbReference type="SAM" id="MobiDB-lite"/>
    </source>
</evidence>
<protein>
    <recommendedName>
        <fullName evidence="6">Small-subunit processome Utp12 domain-containing protein</fullName>
    </recommendedName>
</protein>
<evidence type="ECO:0000259" key="6">
    <source>
        <dbReference type="Pfam" id="PF04003"/>
    </source>
</evidence>
<dbReference type="GO" id="GO:0005730">
    <property type="term" value="C:nucleolus"/>
    <property type="evidence" value="ECO:0007669"/>
    <property type="project" value="TreeGrafter"/>
</dbReference>
<evidence type="ECO:0000256" key="3">
    <source>
        <dbReference type="ARBA" id="ARBA00038335"/>
    </source>
</evidence>
<accession>A0A6G0WWJ7</accession>
<feature type="domain" description="Small-subunit processome Utp12" evidence="6">
    <location>
        <begin position="453"/>
        <end position="555"/>
    </location>
</feature>
<dbReference type="Gene3D" id="2.130.10.10">
    <property type="entry name" value="YVTN repeat-like/Quinoprotein amine dehydrogenase"/>
    <property type="match status" value="1"/>
</dbReference>
<evidence type="ECO:0000256" key="2">
    <source>
        <dbReference type="ARBA" id="ARBA00023242"/>
    </source>
</evidence>
<name>A0A6G0WWJ7_9STRA</name>
<dbReference type="SMART" id="SM00320">
    <property type="entry name" value="WD40"/>
    <property type="match status" value="4"/>
</dbReference>
<feature type="region of interest" description="Disordered" evidence="5">
    <location>
        <begin position="570"/>
        <end position="609"/>
    </location>
</feature>
<dbReference type="Pfam" id="PF00400">
    <property type="entry name" value="WD40"/>
    <property type="match status" value="2"/>
</dbReference>
<dbReference type="AlphaFoldDB" id="A0A6G0WWJ7"/>
<proteinExistence type="inferred from homology"/>
<dbReference type="SUPFAM" id="SSF50978">
    <property type="entry name" value="WD40 repeat-like"/>
    <property type="match status" value="1"/>
</dbReference>
<feature type="compositionally biased region" description="Acidic residues" evidence="5">
    <location>
        <begin position="381"/>
        <end position="398"/>
    </location>
</feature>
<evidence type="ECO:0000256" key="4">
    <source>
        <dbReference type="PROSITE-ProRule" id="PRU00221"/>
    </source>
</evidence>
<gene>
    <name evidence="7" type="ORF">Ae201684_010856</name>
</gene>
<dbReference type="InterPro" id="IPR001680">
    <property type="entry name" value="WD40_rpt"/>
</dbReference>
<dbReference type="Pfam" id="PF04003">
    <property type="entry name" value="Utp12"/>
    <property type="match status" value="1"/>
</dbReference>
<keyword evidence="8" id="KW-1185">Reference proteome</keyword>
<evidence type="ECO:0000313" key="8">
    <source>
        <dbReference type="Proteomes" id="UP000481153"/>
    </source>
</evidence>
<dbReference type="PANTHER" id="PTHR44267">
    <property type="entry name" value="WD REPEAT-CONTAINING PROTEIN 43"/>
    <property type="match status" value="1"/>
</dbReference>
<feature type="region of interest" description="Disordered" evidence="5">
    <location>
        <begin position="356"/>
        <end position="431"/>
    </location>
</feature>
<comment type="subcellular location">
    <subcellularLocation>
        <location evidence="1">Nucleus</location>
    </subcellularLocation>
</comment>
<dbReference type="PANTHER" id="PTHR44267:SF1">
    <property type="entry name" value="WD REPEAT-CONTAINING PROTEIN 43"/>
    <property type="match status" value="1"/>
</dbReference>
<keyword evidence="2" id="KW-0539">Nucleus</keyword>
<comment type="similarity">
    <text evidence="3">Belongs to the UTP5 family.</text>
</comment>
<dbReference type="GO" id="GO:0000462">
    <property type="term" value="P:maturation of SSU-rRNA from tricistronic rRNA transcript (SSU-rRNA, 5.8S rRNA, LSU-rRNA)"/>
    <property type="evidence" value="ECO:0007669"/>
    <property type="project" value="TreeGrafter"/>
</dbReference>
<reference evidence="7 8" key="1">
    <citation type="submission" date="2019-07" db="EMBL/GenBank/DDBJ databases">
        <title>Genomics analysis of Aphanomyces spp. identifies a new class of oomycete effector associated with host adaptation.</title>
        <authorList>
            <person name="Gaulin E."/>
        </authorList>
    </citation>
    <scope>NUCLEOTIDE SEQUENCE [LARGE SCALE GENOMIC DNA]</scope>
    <source>
        <strain evidence="7 8">ATCC 201684</strain>
    </source>
</reference>
<feature type="compositionally biased region" description="Acidic residues" evidence="5">
    <location>
        <begin position="411"/>
        <end position="422"/>
    </location>
</feature>
<dbReference type="VEuPathDB" id="FungiDB:AeMF1_004811"/>
<evidence type="ECO:0000313" key="7">
    <source>
        <dbReference type="EMBL" id="KAF0731903.1"/>
    </source>
</evidence>
<feature type="compositionally biased region" description="Basic and acidic residues" evidence="5">
    <location>
        <begin position="399"/>
        <end position="410"/>
    </location>
</feature>
<feature type="repeat" description="WD" evidence="4">
    <location>
        <begin position="107"/>
        <end position="148"/>
    </location>
</feature>
<feature type="compositionally biased region" description="Acidic residues" evidence="5">
    <location>
        <begin position="576"/>
        <end position="609"/>
    </location>
</feature>
<dbReference type="Proteomes" id="UP000481153">
    <property type="component" value="Unassembled WGS sequence"/>
</dbReference>
<sequence>MSSDKVKLAAFSPCQSFFVSISDDNRVKIWDVASGSLRQELKERDHLNYKYTSLAWTKASVWAGKKAKRTANSDLGVLALGTTTGAIVVWNLEKGEVAQRLSRENSENGHAAAVTDIVFTSCGATLYSAATEKHVLEWNVKEGSVHRKFKIGSEGASKLALSKSDDLLAVGSSSIKLFDVASGKKSKKLAAGHATAVTQIVFSECSRYIFSSTSERFINVFDIEADSDEPLYNFSADSSLVSVVGRVQVAKKAKNSQATVAAVTDSGAAFVWQHAMQSSSKPVLPSTKLIDSAIVLAAFAVDDTAAIVVARGSIHKPHFETVVFEKDGALFPQLTLGALDTSSLLLAKKAKVEKDAKTPAHVPTLVERGTTKATNMADATKDDDETNNEGDDDDDEATLQERIEALRNEIEGDDDDDDDDELTTTHKTTSRVKAQASSSSLVTVLEQALQSKDNALLEHCLRVHDVKVIDETCRRLNTTRVFPFLLLLVEKFEKRPTRGATMCQWIKYLMLNHTAYLMTVPDVIDKLSTLYQSLDARVKIFPQLHKLSGRLNLVLGQIAGRSNVEVVDDAPQLVYNEDDEDDNNQTADDDQDDEDDDNQQGDDDDDDEE</sequence>
<feature type="repeat" description="WD" evidence="4">
    <location>
        <begin position="1"/>
        <end position="40"/>
    </location>
</feature>